<reference evidence="2" key="1">
    <citation type="journal article" date="2022" name="Mol. Ecol. Resour.">
        <title>The genomes of chicory, endive, great burdock and yacon provide insights into Asteraceae palaeo-polyploidization history and plant inulin production.</title>
        <authorList>
            <person name="Fan W."/>
            <person name="Wang S."/>
            <person name="Wang H."/>
            <person name="Wang A."/>
            <person name="Jiang F."/>
            <person name="Liu H."/>
            <person name="Zhao H."/>
            <person name="Xu D."/>
            <person name="Zhang Y."/>
        </authorList>
    </citation>
    <scope>NUCLEOTIDE SEQUENCE [LARGE SCALE GENOMIC DNA]</scope>
    <source>
        <strain evidence="2">cv. Niubang</strain>
    </source>
</reference>
<name>A0ACB8XF74_ARCLA</name>
<sequence>MRIPSITSPLSKSLFSPPQLKTLKHRLSLSSKSRQRSVTHSHLLTFDCTLDLAKSQKCFFMSEQAILYLGWIGLLGEYCPISRKKTPFLSETVGCMHRAPFQDHTDFSGCYWVQPLVATSEYSLKDSYTPITSLL</sequence>
<proteinExistence type="predicted"/>
<gene>
    <name evidence="1" type="ORF">L6452_44198</name>
</gene>
<dbReference type="Proteomes" id="UP001055879">
    <property type="component" value="Linkage Group LG18"/>
</dbReference>
<accession>A0ACB8XF74</accession>
<evidence type="ECO:0000313" key="2">
    <source>
        <dbReference type="Proteomes" id="UP001055879"/>
    </source>
</evidence>
<organism evidence="1 2">
    <name type="scientific">Arctium lappa</name>
    <name type="common">Greater burdock</name>
    <name type="synonym">Lappa major</name>
    <dbReference type="NCBI Taxonomy" id="4217"/>
    <lineage>
        <taxon>Eukaryota</taxon>
        <taxon>Viridiplantae</taxon>
        <taxon>Streptophyta</taxon>
        <taxon>Embryophyta</taxon>
        <taxon>Tracheophyta</taxon>
        <taxon>Spermatophyta</taxon>
        <taxon>Magnoliopsida</taxon>
        <taxon>eudicotyledons</taxon>
        <taxon>Gunneridae</taxon>
        <taxon>Pentapetalae</taxon>
        <taxon>asterids</taxon>
        <taxon>campanulids</taxon>
        <taxon>Asterales</taxon>
        <taxon>Asteraceae</taxon>
        <taxon>Carduoideae</taxon>
        <taxon>Cardueae</taxon>
        <taxon>Arctiinae</taxon>
        <taxon>Arctium</taxon>
    </lineage>
</organism>
<evidence type="ECO:0000313" key="1">
    <source>
        <dbReference type="EMBL" id="KAI3665571.1"/>
    </source>
</evidence>
<dbReference type="EMBL" id="CM042064">
    <property type="protein sequence ID" value="KAI3665571.1"/>
    <property type="molecule type" value="Genomic_DNA"/>
</dbReference>
<keyword evidence="2" id="KW-1185">Reference proteome</keyword>
<comment type="caution">
    <text evidence="1">The sequence shown here is derived from an EMBL/GenBank/DDBJ whole genome shotgun (WGS) entry which is preliminary data.</text>
</comment>
<protein>
    <submittedName>
        <fullName evidence="1">Uncharacterized protein</fullName>
    </submittedName>
</protein>
<reference evidence="1 2" key="2">
    <citation type="journal article" date="2022" name="Mol. Ecol. Resour.">
        <title>The genomes of chicory, endive, great burdock and yacon provide insights into Asteraceae paleo-polyploidization history and plant inulin production.</title>
        <authorList>
            <person name="Fan W."/>
            <person name="Wang S."/>
            <person name="Wang H."/>
            <person name="Wang A."/>
            <person name="Jiang F."/>
            <person name="Liu H."/>
            <person name="Zhao H."/>
            <person name="Xu D."/>
            <person name="Zhang Y."/>
        </authorList>
    </citation>
    <scope>NUCLEOTIDE SEQUENCE [LARGE SCALE GENOMIC DNA]</scope>
    <source>
        <strain evidence="2">cv. Niubang</strain>
    </source>
</reference>